<dbReference type="AlphaFoldDB" id="A0A6J7J5H1"/>
<dbReference type="SUPFAM" id="SSF51679">
    <property type="entry name" value="Bacterial luciferase-like"/>
    <property type="match status" value="1"/>
</dbReference>
<gene>
    <name evidence="1" type="ORF">UFOPK3543_03104</name>
</gene>
<reference evidence="1" key="1">
    <citation type="submission" date="2020-05" db="EMBL/GenBank/DDBJ databases">
        <authorList>
            <person name="Chiriac C."/>
            <person name="Salcher M."/>
            <person name="Ghai R."/>
            <person name="Kavagutti S V."/>
        </authorList>
    </citation>
    <scope>NUCLEOTIDE SEQUENCE</scope>
</reference>
<dbReference type="InterPro" id="IPR036661">
    <property type="entry name" value="Luciferase-like_sf"/>
</dbReference>
<protein>
    <submittedName>
        <fullName evidence="1">Unannotated protein</fullName>
    </submittedName>
</protein>
<proteinExistence type="predicted"/>
<name>A0A6J7J5H1_9ZZZZ</name>
<dbReference type="EMBL" id="CAFBMH010000203">
    <property type="protein sequence ID" value="CAB4938515.1"/>
    <property type="molecule type" value="Genomic_DNA"/>
</dbReference>
<accession>A0A6J7J5H1</accession>
<organism evidence="1">
    <name type="scientific">freshwater metagenome</name>
    <dbReference type="NCBI Taxonomy" id="449393"/>
    <lineage>
        <taxon>unclassified sequences</taxon>
        <taxon>metagenomes</taxon>
        <taxon>ecological metagenomes</taxon>
    </lineage>
</organism>
<evidence type="ECO:0000313" key="1">
    <source>
        <dbReference type="EMBL" id="CAB4938515.1"/>
    </source>
</evidence>
<sequence>MPTPSHDGYIDSGAFCIGDPARCIDTVGRYRDVGADRLVSVMQLGEIRHEDLMHNIEMFGTHVIPAFR</sequence>
<dbReference type="Gene3D" id="3.20.20.30">
    <property type="entry name" value="Luciferase-like domain"/>
    <property type="match status" value="1"/>
</dbReference>
<dbReference type="GO" id="GO:0016705">
    <property type="term" value="F:oxidoreductase activity, acting on paired donors, with incorporation or reduction of molecular oxygen"/>
    <property type="evidence" value="ECO:0007669"/>
    <property type="project" value="InterPro"/>
</dbReference>